<name>A0A098S3H3_9BACT</name>
<dbReference type="STRING" id="1524460.IX84_21225"/>
<comment type="caution">
    <text evidence="1">The sequence shown here is derived from an EMBL/GenBank/DDBJ whole genome shotgun (WGS) entry which is preliminary data.</text>
</comment>
<organism evidence="1 2">
    <name type="scientific">Phaeodactylibacter xiamenensis</name>
    <dbReference type="NCBI Taxonomy" id="1524460"/>
    <lineage>
        <taxon>Bacteria</taxon>
        <taxon>Pseudomonadati</taxon>
        <taxon>Bacteroidota</taxon>
        <taxon>Saprospiria</taxon>
        <taxon>Saprospirales</taxon>
        <taxon>Haliscomenobacteraceae</taxon>
        <taxon>Phaeodactylibacter</taxon>
    </lineage>
</organism>
<proteinExistence type="predicted"/>
<evidence type="ECO:0000313" key="1">
    <source>
        <dbReference type="EMBL" id="KGE86328.1"/>
    </source>
</evidence>
<dbReference type="AlphaFoldDB" id="A0A098S3H3"/>
<gene>
    <name evidence="1" type="ORF">IX84_21225</name>
</gene>
<reference evidence="1 2" key="1">
    <citation type="journal article" date="2014" name="Int. J. Syst. Evol. Microbiol.">
        <title>Phaeodactylibacter xiamenensis gen. nov., sp. nov., a member of the family Saprospiraceae isolated from the marine alga Phaeodactylum tricornutum.</title>
        <authorList>
            <person name="Chen Z.Jr."/>
            <person name="Lei X."/>
            <person name="Lai Q."/>
            <person name="Li Y."/>
            <person name="Zhang B."/>
            <person name="Zhang J."/>
            <person name="Zhang H."/>
            <person name="Yang L."/>
            <person name="Zheng W."/>
            <person name="Tian Y."/>
            <person name="Yu Z."/>
            <person name="Xu H.Jr."/>
            <person name="Zheng T."/>
        </authorList>
    </citation>
    <scope>NUCLEOTIDE SEQUENCE [LARGE SCALE GENOMIC DNA]</scope>
    <source>
        <strain evidence="1 2">KD52</strain>
    </source>
</reference>
<protein>
    <submittedName>
        <fullName evidence="1">Uncharacterized protein</fullName>
    </submittedName>
</protein>
<dbReference type="EMBL" id="JPOS01000079">
    <property type="protein sequence ID" value="KGE86328.1"/>
    <property type="molecule type" value="Genomic_DNA"/>
</dbReference>
<evidence type="ECO:0000313" key="2">
    <source>
        <dbReference type="Proteomes" id="UP000029736"/>
    </source>
</evidence>
<accession>A0A098S3H3</accession>
<dbReference type="Proteomes" id="UP000029736">
    <property type="component" value="Unassembled WGS sequence"/>
</dbReference>
<keyword evidence="2" id="KW-1185">Reference proteome</keyword>
<sequence length="351" mass="40984">MAIIGLSTLGFAQDKQTIFDALYSSEILEVTIETDLSYLIDNRKKDDYQHAIFSFENAEGRLEQHDMKLKPRGKFRRNVCDFPPIKLNFSKDRLMERGYIAEYDKLKLVTHCMDDKFASRENVAREYLAYRLYNIISDKSYRVQLVRIDYIDSKDRISRIRRYGFILEDTDEMAHRAGGKECEECINVPADELAQKEEHIMSVFQYMIGNADYNTGMMRNVKMVRPYTGTGVIPVPYDFDFAGFVDPSYAIPNSDYGLVSVKQRVFLGNKVDSALLSSTLQHFLFKRMEMEREIDNFKLLDRQNRTEVLRYLDTFYKEAENILSGSPLRETLQKQALRDNEKGKGTNEVRR</sequence>